<reference evidence="4 5" key="1">
    <citation type="submission" date="2017-09" db="EMBL/GenBank/DDBJ databases">
        <title>Biodiversity and function of Thalassospira species in the particle-attached aromatic-hydrocarbon-degrading consortia from the surface seawater of the South China Sea.</title>
        <authorList>
            <person name="Dong C."/>
            <person name="Liu R."/>
            <person name="Shao Z."/>
        </authorList>
    </citation>
    <scope>NUCLEOTIDE SEQUENCE [LARGE SCALE GENOMIC DNA]</scope>
    <source>
        <strain evidence="4 5">CSC1P2</strain>
    </source>
</reference>
<comment type="caution">
    <text evidence="4">The sequence shown here is derived from an EMBL/GenBank/DDBJ whole genome shotgun (WGS) entry which is preliminary data.</text>
</comment>
<proteinExistence type="inferred from homology"/>
<dbReference type="InterPro" id="IPR002347">
    <property type="entry name" value="SDR_fam"/>
</dbReference>
<keyword evidence="2" id="KW-0560">Oxidoreductase</keyword>
<dbReference type="PRINTS" id="PR00081">
    <property type="entry name" value="GDHRDH"/>
</dbReference>
<protein>
    <submittedName>
        <fullName evidence="4">3-oxoacyl-ACP reductase</fullName>
    </submittedName>
</protein>
<dbReference type="PANTHER" id="PTHR43669">
    <property type="entry name" value="5-KETO-D-GLUCONATE 5-REDUCTASE"/>
    <property type="match status" value="1"/>
</dbReference>
<dbReference type="PRINTS" id="PR00080">
    <property type="entry name" value="SDRFAMILY"/>
</dbReference>
<dbReference type="OrthoDB" id="9789398at2"/>
<dbReference type="GO" id="GO:0016491">
    <property type="term" value="F:oxidoreductase activity"/>
    <property type="evidence" value="ECO:0007669"/>
    <property type="project" value="UniProtKB-KW"/>
</dbReference>
<dbReference type="SMART" id="SM00822">
    <property type="entry name" value="PKS_KR"/>
    <property type="match status" value="1"/>
</dbReference>
<dbReference type="Proteomes" id="UP000233597">
    <property type="component" value="Unassembled WGS sequence"/>
</dbReference>
<gene>
    <name evidence="4" type="ORF">COO20_25055</name>
</gene>
<dbReference type="AlphaFoldDB" id="A0A2N3KC42"/>
<dbReference type="Gene3D" id="3.40.50.720">
    <property type="entry name" value="NAD(P)-binding Rossmann-like Domain"/>
    <property type="match status" value="1"/>
</dbReference>
<sequence length="254" mass="26551">MTVKAFSLSGHRALITGGSGGLGKAIAGCFLQSGAEVILTGTSEAKLASAQNALGGMVETICFDVTDTANSRDFAQKVEDRFGAISLLVNNAGNTVKKPIDDMGVDDFTNVMNTHVTGAFALSQAFLPQIRQANGRGSMLFTASMASFLGIPHVIGYSAAKAAYVGLVRALATELAPDGVRVNGVAPGWIRTDLFEKATQTDPARFAKIRARIPMDCFGDPEDIGWAMTYLASPAAKYVTGEILVVDGGALHGF</sequence>
<dbReference type="Pfam" id="PF13561">
    <property type="entry name" value="adh_short_C2"/>
    <property type="match status" value="1"/>
</dbReference>
<dbReference type="RefSeq" id="WP_101271582.1">
    <property type="nucleotide sequence ID" value="NZ_NWTK01000025.1"/>
</dbReference>
<accession>A0A2N3KC42</accession>
<feature type="domain" description="Ketoreductase" evidence="3">
    <location>
        <begin position="11"/>
        <end position="189"/>
    </location>
</feature>
<evidence type="ECO:0000313" key="5">
    <source>
        <dbReference type="Proteomes" id="UP000233597"/>
    </source>
</evidence>
<organism evidence="4 5">
    <name type="scientific">Thalassospira marina</name>
    <dbReference type="NCBI Taxonomy" id="2048283"/>
    <lineage>
        <taxon>Bacteria</taxon>
        <taxon>Pseudomonadati</taxon>
        <taxon>Pseudomonadota</taxon>
        <taxon>Alphaproteobacteria</taxon>
        <taxon>Rhodospirillales</taxon>
        <taxon>Thalassospiraceae</taxon>
        <taxon>Thalassospira</taxon>
    </lineage>
</organism>
<evidence type="ECO:0000259" key="3">
    <source>
        <dbReference type="SMART" id="SM00822"/>
    </source>
</evidence>
<dbReference type="SUPFAM" id="SSF51735">
    <property type="entry name" value="NAD(P)-binding Rossmann-fold domains"/>
    <property type="match status" value="1"/>
</dbReference>
<dbReference type="FunFam" id="3.40.50.720:FF:000084">
    <property type="entry name" value="Short-chain dehydrogenase reductase"/>
    <property type="match status" value="1"/>
</dbReference>
<dbReference type="InterPro" id="IPR057326">
    <property type="entry name" value="KR_dom"/>
</dbReference>
<evidence type="ECO:0000256" key="2">
    <source>
        <dbReference type="ARBA" id="ARBA00023002"/>
    </source>
</evidence>
<dbReference type="PANTHER" id="PTHR43669:SF3">
    <property type="entry name" value="ALCOHOL DEHYDROGENASE, PUTATIVE (AFU_ORTHOLOGUE AFUA_3G03445)-RELATED"/>
    <property type="match status" value="1"/>
</dbReference>
<dbReference type="CDD" id="cd05233">
    <property type="entry name" value="SDR_c"/>
    <property type="match status" value="1"/>
</dbReference>
<name>A0A2N3KC42_9PROT</name>
<evidence type="ECO:0000256" key="1">
    <source>
        <dbReference type="ARBA" id="ARBA00006484"/>
    </source>
</evidence>
<dbReference type="EMBL" id="NWTK01000025">
    <property type="protein sequence ID" value="PKR48023.1"/>
    <property type="molecule type" value="Genomic_DNA"/>
</dbReference>
<comment type="similarity">
    <text evidence="1">Belongs to the short-chain dehydrogenases/reductases (SDR) family.</text>
</comment>
<dbReference type="InterPro" id="IPR036291">
    <property type="entry name" value="NAD(P)-bd_dom_sf"/>
</dbReference>
<evidence type="ECO:0000313" key="4">
    <source>
        <dbReference type="EMBL" id="PKR48023.1"/>
    </source>
</evidence>